<evidence type="ECO:0000313" key="3">
    <source>
        <dbReference type="Proteomes" id="UP001068379"/>
    </source>
</evidence>
<comment type="caution">
    <text evidence="2">The sequence shown here is derived from an EMBL/GenBank/DDBJ whole genome shotgun (WGS) entry which is preliminary data.</text>
</comment>
<proteinExistence type="predicted"/>
<sequence length="95" mass="10041">MTHHMLSAHLESTALMALAGLLFGLLYFAALKRSVALLVDGKGWFVPLALTLGRLGAAVVFLLIAAKLGAVPLLGGFAGFLMARALVLRAQRRRG</sequence>
<organism evidence="2 3">
    <name type="scientific">Castellaniella denitrificans</name>
    <dbReference type="NCBI Taxonomy" id="56119"/>
    <lineage>
        <taxon>Bacteria</taxon>
        <taxon>Pseudomonadati</taxon>
        <taxon>Pseudomonadota</taxon>
        <taxon>Betaproteobacteria</taxon>
        <taxon>Burkholderiales</taxon>
        <taxon>Alcaligenaceae</taxon>
        <taxon>Castellaniella</taxon>
    </lineage>
</organism>
<evidence type="ECO:0000256" key="1">
    <source>
        <dbReference type="SAM" id="Phobius"/>
    </source>
</evidence>
<gene>
    <name evidence="2" type="ORF">O4H32_14480</name>
</gene>
<keyword evidence="1" id="KW-0472">Membrane</keyword>
<dbReference type="InterPro" id="IPR017581">
    <property type="entry name" value="AtpR-like"/>
</dbReference>
<protein>
    <recommendedName>
        <fullName evidence="4">ATP synthase subunit I</fullName>
    </recommendedName>
</protein>
<feature type="transmembrane region" description="Helical" evidence="1">
    <location>
        <begin position="12"/>
        <end position="31"/>
    </location>
</feature>
<dbReference type="RefSeq" id="WP_269360304.1">
    <property type="nucleotide sequence ID" value="NZ_JAPWHE010000015.1"/>
</dbReference>
<dbReference type="EMBL" id="JAPWHE010000015">
    <property type="protein sequence ID" value="MCZ4331153.1"/>
    <property type="molecule type" value="Genomic_DNA"/>
</dbReference>
<dbReference type="Pfam" id="PF12966">
    <property type="entry name" value="AtpR"/>
    <property type="match status" value="1"/>
</dbReference>
<name>A0ABT4M7E9_9BURK</name>
<reference evidence="2" key="1">
    <citation type="submission" date="2022-12" db="EMBL/GenBank/DDBJ databases">
        <title>Bacterial isolates from different developmental stages of Nematostella vectensis.</title>
        <authorList>
            <person name="Fraune S."/>
        </authorList>
    </citation>
    <scope>NUCLEOTIDE SEQUENCE</scope>
    <source>
        <strain evidence="2">G21619-S1</strain>
    </source>
</reference>
<keyword evidence="1" id="KW-0812">Transmembrane</keyword>
<evidence type="ECO:0000313" key="2">
    <source>
        <dbReference type="EMBL" id="MCZ4331153.1"/>
    </source>
</evidence>
<accession>A0ABT4M7E9</accession>
<dbReference type="Proteomes" id="UP001068379">
    <property type="component" value="Unassembled WGS sequence"/>
</dbReference>
<feature type="transmembrane region" description="Helical" evidence="1">
    <location>
        <begin position="43"/>
        <end position="64"/>
    </location>
</feature>
<feature type="transmembrane region" description="Helical" evidence="1">
    <location>
        <begin position="70"/>
        <end position="87"/>
    </location>
</feature>
<evidence type="ECO:0008006" key="4">
    <source>
        <dbReference type="Google" id="ProtNLM"/>
    </source>
</evidence>
<keyword evidence="1" id="KW-1133">Transmembrane helix</keyword>
<keyword evidence="3" id="KW-1185">Reference proteome</keyword>